<dbReference type="SUPFAM" id="SSF56112">
    <property type="entry name" value="Protein kinase-like (PK-like)"/>
    <property type="match status" value="1"/>
</dbReference>
<organism evidence="7 8">
    <name type="scientific">Phellinidium pouzarii</name>
    <dbReference type="NCBI Taxonomy" id="167371"/>
    <lineage>
        <taxon>Eukaryota</taxon>
        <taxon>Fungi</taxon>
        <taxon>Dikarya</taxon>
        <taxon>Basidiomycota</taxon>
        <taxon>Agaricomycotina</taxon>
        <taxon>Agaricomycetes</taxon>
        <taxon>Hymenochaetales</taxon>
        <taxon>Hymenochaetaceae</taxon>
        <taxon>Phellinidium</taxon>
    </lineage>
</organism>
<evidence type="ECO:0000256" key="2">
    <source>
        <dbReference type="ARBA" id="ARBA00005543"/>
    </source>
</evidence>
<dbReference type="Proteomes" id="UP000308199">
    <property type="component" value="Unassembled WGS sequence"/>
</dbReference>
<dbReference type="InterPro" id="IPR051035">
    <property type="entry name" value="Mito_inheritance_9"/>
</dbReference>
<dbReference type="PANTHER" id="PTHR36091">
    <property type="entry name" value="ALTERED INHERITANCE OF MITOCHONDRIA PROTEIN 9, MITOCHONDRIAL"/>
    <property type="match status" value="1"/>
</dbReference>
<keyword evidence="5" id="KW-0496">Mitochondrion</keyword>
<evidence type="ECO:0000256" key="5">
    <source>
        <dbReference type="ARBA" id="ARBA00023128"/>
    </source>
</evidence>
<gene>
    <name evidence="7" type="ORF">EW145_g1261</name>
</gene>
<keyword evidence="8" id="KW-1185">Reference proteome</keyword>
<dbReference type="EMBL" id="SGPK01000033">
    <property type="protein sequence ID" value="THH10531.1"/>
    <property type="molecule type" value="Genomic_DNA"/>
</dbReference>
<dbReference type="GO" id="GO:0005739">
    <property type="term" value="C:mitochondrion"/>
    <property type="evidence" value="ECO:0007669"/>
    <property type="project" value="UniProtKB-SubCell"/>
</dbReference>
<dbReference type="AlphaFoldDB" id="A0A4S4LGY8"/>
<evidence type="ECO:0000256" key="4">
    <source>
        <dbReference type="ARBA" id="ARBA00022946"/>
    </source>
</evidence>
<evidence type="ECO:0000256" key="6">
    <source>
        <dbReference type="ARBA" id="ARBA00031849"/>
    </source>
</evidence>
<reference evidence="7 8" key="1">
    <citation type="submission" date="2019-02" db="EMBL/GenBank/DDBJ databases">
        <title>Genome sequencing of the rare red list fungi Phellinidium pouzarii.</title>
        <authorList>
            <person name="Buettner E."/>
            <person name="Kellner H."/>
        </authorList>
    </citation>
    <scope>NUCLEOTIDE SEQUENCE [LARGE SCALE GENOMIC DNA]</scope>
    <source>
        <strain evidence="7 8">DSM 108285</strain>
    </source>
</reference>
<dbReference type="PANTHER" id="PTHR36091:SF1">
    <property type="entry name" value="ALTERED INHERITANCE OF MITOCHONDRIA PROTEIN 9, MITOCHONDRIAL"/>
    <property type="match status" value="1"/>
</dbReference>
<keyword evidence="4" id="KW-0809">Transit peptide</keyword>
<proteinExistence type="inferred from homology"/>
<protein>
    <recommendedName>
        <fullName evidence="3">Altered inheritance of mitochondria protein 9, mitochondrial</fullName>
    </recommendedName>
    <alternativeName>
        <fullName evidence="6">Found in mitochondrial proteome protein 29</fullName>
    </alternativeName>
</protein>
<accession>A0A4S4LGY8</accession>
<comment type="similarity">
    <text evidence="2">Belongs to the AIM9 family.</text>
</comment>
<evidence type="ECO:0000313" key="8">
    <source>
        <dbReference type="Proteomes" id="UP000308199"/>
    </source>
</evidence>
<name>A0A4S4LGY8_9AGAM</name>
<evidence type="ECO:0000256" key="3">
    <source>
        <dbReference type="ARBA" id="ARBA00016197"/>
    </source>
</evidence>
<evidence type="ECO:0000256" key="1">
    <source>
        <dbReference type="ARBA" id="ARBA00004173"/>
    </source>
</evidence>
<evidence type="ECO:0000313" key="7">
    <source>
        <dbReference type="EMBL" id="THH10531.1"/>
    </source>
</evidence>
<dbReference type="InterPro" id="IPR011009">
    <property type="entry name" value="Kinase-like_dom_sf"/>
</dbReference>
<comment type="subcellular location">
    <subcellularLocation>
        <location evidence="1">Mitochondrion</location>
    </subcellularLocation>
</comment>
<sequence>MESPTSLSIAFHAIIHAGEINYSNILADVGCITNTNNTLRSYSKNAENKIRYTNFDPEELARVACEAMGSYNKAFRLTLDDSSKVIARLPCPLAGPSYFVTASEVATLEFAREVLELLFPKVITWSGAKRGIGSASTTSLWKKFLDLYFKEDVSEDLQTLPLLSGNTDVTIQQLSEKYRVGPLIDHQWWRGERAQMALDRGPWTDATSFFIAAAENEQKFLDQCGSTSSLYRRKPTHDKAVHSKLLAMYKEAISLLMPPSDSEVCAPTLWHPDLSLGNLFVSESGPANLQGIIDWQHVAILPYFSYASIPPALVYRGNKIDMDGPLPGPLPSNIEELSVEEQKEYRLQLRMAHRHKLYQAKASSNPRRIAATNLSHIHELMMLPTYVTRAWADGVFDLREALMVLRKKWTTIAAPGTACPIIFSAEEIAQHEEQMESFRCYEAAVSSIYSVLHCEGDGWVAHEDYEVVRRLIDNLEETWDEKITGTPFPFKDGEYSYFLS</sequence>
<comment type="caution">
    <text evidence="7">The sequence shown here is derived from an EMBL/GenBank/DDBJ whole genome shotgun (WGS) entry which is preliminary data.</text>
</comment>
<dbReference type="OrthoDB" id="2831558at2759"/>